<gene>
    <name evidence="2" type="ORF">B0H67DRAFT_366624</name>
</gene>
<dbReference type="EMBL" id="JAUKUA010000007">
    <property type="protein sequence ID" value="KAK0704973.1"/>
    <property type="molecule type" value="Genomic_DNA"/>
</dbReference>
<reference evidence="2" key="1">
    <citation type="submission" date="2023-06" db="EMBL/GenBank/DDBJ databases">
        <title>Genome-scale phylogeny and comparative genomics of the fungal order Sordariales.</title>
        <authorList>
            <consortium name="Lawrence Berkeley National Laboratory"/>
            <person name="Hensen N."/>
            <person name="Bonometti L."/>
            <person name="Westerberg I."/>
            <person name="Brannstrom I.O."/>
            <person name="Guillou S."/>
            <person name="Cros-Aarteil S."/>
            <person name="Calhoun S."/>
            <person name="Haridas S."/>
            <person name="Kuo A."/>
            <person name="Mondo S."/>
            <person name="Pangilinan J."/>
            <person name="Riley R."/>
            <person name="Labutti K."/>
            <person name="Andreopoulos B."/>
            <person name="Lipzen A."/>
            <person name="Chen C."/>
            <person name="Yanf M."/>
            <person name="Daum C."/>
            <person name="Ng V."/>
            <person name="Clum A."/>
            <person name="Steindorff A."/>
            <person name="Ohm R."/>
            <person name="Martin F."/>
            <person name="Silar P."/>
            <person name="Natvig D."/>
            <person name="Lalanne C."/>
            <person name="Gautier V."/>
            <person name="Ament-Velasquez S.L."/>
            <person name="Kruys A."/>
            <person name="Hutchinson M.I."/>
            <person name="Powell A.J."/>
            <person name="Barry K."/>
            <person name="Miller A.N."/>
            <person name="Grigoriev I.V."/>
            <person name="Debuchy R."/>
            <person name="Gladieux P."/>
            <person name="Thoren M.H."/>
            <person name="Johannesson H."/>
        </authorList>
    </citation>
    <scope>NUCLEOTIDE SEQUENCE</scope>
    <source>
        <strain evidence="2">SMH4607-1</strain>
    </source>
</reference>
<organism evidence="2 3">
    <name type="scientific">Lasiosphaeris hirsuta</name>
    <dbReference type="NCBI Taxonomy" id="260670"/>
    <lineage>
        <taxon>Eukaryota</taxon>
        <taxon>Fungi</taxon>
        <taxon>Dikarya</taxon>
        <taxon>Ascomycota</taxon>
        <taxon>Pezizomycotina</taxon>
        <taxon>Sordariomycetes</taxon>
        <taxon>Sordariomycetidae</taxon>
        <taxon>Sordariales</taxon>
        <taxon>Lasiosphaeriaceae</taxon>
        <taxon>Lasiosphaeris</taxon>
    </lineage>
</organism>
<dbReference type="PANTHER" id="PTHR38848">
    <property type="entry name" value="G-PROTEIN COUPLED RECEPTORS FAMILY 3 PROFILE DOMAIN-CONTAINING PROTEIN"/>
    <property type="match status" value="1"/>
</dbReference>
<keyword evidence="3" id="KW-1185">Reference proteome</keyword>
<accession>A0AA40DM80</accession>
<evidence type="ECO:0000256" key="1">
    <source>
        <dbReference type="SAM" id="Phobius"/>
    </source>
</evidence>
<feature type="transmembrane region" description="Helical" evidence="1">
    <location>
        <begin position="181"/>
        <end position="202"/>
    </location>
</feature>
<dbReference type="AlphaFoldDB" id="A0AA40DM80"/>
<evidence type="ECO:0000313" key="3">
    <source>
        <dbReference type="Proteomes" id="UP001172102"/>
    </source>
</evidence>
<feature type="transmembrane region" description="Helical" evidence="1">
    <location>
        <begin position="30"/>
        <end position="54"/>
    </location>
</feature>
<dbReference type="Proteomes" id="UP001172102">
    <property type="component" value="Unassembled WGS sequence"/>
</dbReference>
<protein>
    <submittedName>
        <fullName evidence="2">Uncharacterized protein</fullName>
    </submittedName>
</protein>
<keyword evidence="1" id="KW-0812">Transmembrane</keyword>
<keyword evidence="1" id="KW-0472">Membrane</keyword>
<feature type="transmembrane region" description="Helical" evidence="1">
    <location>
        <begin position="101"/>
        <end position="119"/>
    </location>
</feature>
<feature type="transmembrane region" description="Helical" evidence="1">
    <location>
        <begin position="66"/>
        <end position="89"/>
    </location>
</feature>
<dbReference type="PANTHER" id="PTHR38848:SF3">
    <property type="entry name" value="G-PROTEIN COUPLED RECEPTORS FAMILY 3 PROFILE DOMAIN-CONTAINING PROTEIN"/>
    <property type="match status" value="1"/>
</dbReference>
<sequence length="272" mass="30351">MAPLTMAIVLPRSVEPEGRGDVHREPLSGMVISVILAMISLVIISSFLTQRFLAVKIWGRLPFVQWLVFAIYADSFLFVFATAILQFGLGVDHSLSVCESAILLCLVCYVTTKLIYLFLVEKAHIIRSTSKKPRMRSKLYLFNSFGMIGVYSGVVVLNFVYRITRVENGECIIGMQKIAMIPLIGFDLLVNVYLTILFLIPLSSLHSFKNMPKTTGNRRLKTVAMRTFIGCVCTLTSSIVNLSVLMALDGEPGSLQRGCHPMGHLSRQHLLY</sequence>
<keyword evidence="1" id="KW-1133">Transmembrane helix</keyword>
<name>A0AA40DM80_9PEZI</name>
<evidence type="ECO:0000313" key="2">
    <source>
        <dbReference type="EMBL" id="KAK0704973.1"/>
    </source>
</evidence>
<feature type="transmembrane region" description="Helical" evidence="1">
    <location>
        <begin position="223"/>
        <end position="248"/>
    </location>
</feature>
<proteinExistence type="predicted"/>
<feature type="transmembrane region" description="Helical" evidence="1">
    <location>
        <begin position="140"/>
        <end position="161"/>
    </location>
</feature>
<comment type="caution">
    <text evidence="2">The sequence shown here is derived from an EMBL/GenBank/DDBJ whole genome shotgun (WGS) entry which is preliminary data.</text>
</comment>